<evidence type="ECO:0000313" key="9">
    <source>
        <dbReference type="Proteomes" id="UP000322454"/>
    </source>
</evidence>
<dbReference type="Proteomes" id="UP000322454">
    <property type="component" value="Unassembled WGS sequence"/>
</dbReference>
<accession>A0A520X9Q2</accession>
<comment type="caution">
    <text evidence="8">The sequence shown here is derived from an EMBL/GenBank/DDBJ whole genome shotgun (WGS) entry which is preliminary data.</text>
</comment>
<dbReference type="SUPFAM" id="SSF52540">
    <property type="entry name" value="P-loop containing nucleoside triphosphate hydrolases"/>
    <property type="match status" value="1"/>
</dbReference>
<proteinExistence type="inferred from homology"/>
<dbReference type="EMBL" id="SHMQ01000027">
    <property type="protein sequence ID" value="RZV37913.1"/>
    <property type="molecule type" value="Genomic_DNA"/>
</dbReference>
<feature type="transmembrane region" description="Helical" evidence="7">
    <location>
        <begin position="80"/>
        <end position="101"/>
    </location>
</feature>
<name>A0A520X9Q2_9DELT</name>
<evidence type="ECO:0000256" key="3">
    <source>
        <dbReference type="ARBA" id="ARBA00022475"/>
    </source>
</evidence>
<dbReference type="AlphaFoldDB" id="A0A520X9Q2"/>
<comment type="similarity">
    <text evidence="2">Belongs to the VirD4/TraG family.</text>
</comment>
<dbReference type="PANTHER" id="PTHR37937:SF1">
    <property type="entry name" value="CONJUGATIVE TRANSFER: DNA TRANSPORT"/>
    <property type="match status" value="1"/>
</dbReference>
<protein>
    <recommendedName>
        <fullName evidence="10">Type IV secretory system conjugative DNA transfer family protein</fullName>
    </recommendedName>
</protein>
<keyword evidence="6 7" id="KW-0472">Membrane</keyword>
<keyword evidence="5 7" id="KW-1133">Transmembrane helix</keyword>
<keyword evidence="3" id="KW-1003">Cell membrane</keyword>
<evidence type="ECO:0000256" key="2">
    <source>
        <dbReference type="ARBA" id="ARBA00008806"/>
    </source>
</evidence>
<dbReference type="GO" id="GO:0005886">
    <property type="term" value="C:plasma membrane"/>
    <property type="evidence" value="ECO:0007669"/>
    <property type="project" value="UniProtKB-SubCell"/>
</dbReference>
<dbReference type="InterPro" id="IPR003688">
    <property type="entry name" value="TraG/VirD4"/>
</dbReference>
<organism evidence="8 9">
    <name type="scientific">Candidatus Acidulodesulfobacterium acidiphilum</name>
    <dbReference type="NCBI Taxonomy" id="2597224"/>
    <lineage>
        <taxon>Bacteria</taxon>
        <taxon>Deltaproteobacteria</taxon>
        <taxon>Candidatus Acidulodesulfobacterales</taxon>
        <taxon>Candidatus Acidulodesulfobacterium</taxon>
    </lineage>
</organism>
<feature type="transmembrane region" description="Helical" evidence="7">
    <location>
        <begin position="53"/>
        <end position="74"/>
    </location>
</feature>
<dbReference type="PANTHER" id="PTHR37937">
    <property type="entry name" value="CONJUGATIVE TRANSFER: DNA TRANSPORT"/>
    <property type="match status" value="1"/>
</dbReference>
<comment type="subcellular location">
    <subcellularLocation>
        <location evidence="1">Cell membrane</location>
        <topology evidence="1">Multi-pass membrane protein</topology>
    </subcellularLocation>
</comment>
<evidence type="ECO:0000256" key="6">
    <source>
        <dbReference type="ARBA" id="ARBA00023136"/>
    </source>
</evidence>
<dbReference type="InterPro" id="IPR027417">
    <property type="entry name" value="P-loop_NTPase"/>
</dbReference>
<dbReference type="Gene3D" id="3.40.50.300">
    <property type="entry name" value="P-loop containing nucleotide triphosphate hydrolases"/>
    <property type="match status" value="1"/>
</dbReference>
<reference evidence="8 9" key="1">
    <citation type="submission" date="2019-01" db="EMBL/GenBank/DDBJ databases">
        <title>Insights into ecological role of a new deltaproteobacterial order Candidatus Sinidesulfobacterales (Sva0485) by metagenomics and metatranscriptomics.</title>
        <authorList>
            <person name="Tan S."/>
            <person name="Liu J."/>
            <person name="Fang Y."/>
            <person name="Hedlund B."/>
            <person name="Lian Z.-H."/>
            <person name="Huang L.-Y."/>
            <person name="Li J.-T."/>
            <person name="Huang L.-N."/>
            <person name="Li W.-J."/>
            <person name="Jiang H.-C."/>
            <person name="Dong H.-L."/>
            <person name="Shu W.-S."/>
        </authorList>
    </citation>
    <scope>NUCLEOTIDE SEQUENCE [LARGE SCALE GENOMIC DNA]</scope>
    <source>
        <strain evidence="8">AP4</strain>
    </source>
</reference>
<evidence type="ECO:0000256" key="5">
    <source>
        <dbReference type="ARBA" id="ARBA00022989"/>
    </source>
</evidence>
<evidence type="ECO:0000313" key="8">
    <source>
        <dbReference type="EMBL" id="RZV37913.1"/>
    </source>
</evidence>
<evidence type="ECO:0000256" key="1">
    <source>
        <dbReference type="ARBA" id="ARBA00004651"/>
    </source>
</evidence>
<sequence length="598" mass="67351">MIRKKSHPAAVGRFATYGEIVKNFTVRIADSGEIADRVGGGITSPALLKNVKLSYIIVLYLVSLITAIILTLFLNTVSGFTLTIEYILLSVFIFFILYFTINKIKSLKNEINGVASAKNDEIKNFSKEEKSFDLGILKTSAGKTGKAGTGGKKYPDVVIGLDEKKRYEHMLIVSPTGGGKTSNYIIPGIISDASSSGISVFAVDIDSPYLYEAVKKDWKKAGKRAVLFDPYAEFYEDSVNFNPLTDKNGKPLADDKLLNIASMLFHADKNEIKGGDVHAHKYYARRSADLFYAVLIYLKYRYEGGYFDLFTVKSFFERGVKFIENETVKFKGENEKKIKNLFNNFLELPVYERAKVITDVLNNLDFLNDTKVGKYFKTKDKNKNNDKDNECFNLEDFFAEDTLFIAGIPKEKLNSGGDRLISFITQMFINGIYENRRSGLRSVDDAKNGGEIKDAGRSFFVYLDEFPVLTLNDFDTELANLRKTNTGVCITVQDIAFLKEHYGDTALIASNIGTHIVMGHAGWETCKYYSEMSGERYVLHKEFLKKHINDLDFGESPVASGLYPLISPDELKNMDRNSVFVYTKYANPFILSLPYNLP</sequence>
<evidence type="ECO:0000256" key="7">
    <source>
        <dbReference type="SAM" id="Phobius"/>
    </source>
</evidence>
<dbReference type="InterPro" id="IPR051539">
    <property type="entry name" value="T4SS-coupling_protein"/>
</dbReference>
<evidence type="ECO:0000256" key="4">
    <source>
        <dbReference type="ARBA" id="ARBA00022692"/>
    </source>
</evidence>
<evidence type="ECO:0008006" key="10">
    <source>
        <dbReference type="Google" id="ProtNLM"/>
    </source>
</evidence>
<keyword evidence="4 7" id="KW-0812">Transmembrane</keyword>
<gene>
    <name evidence="8" type="ORF">EVJ48_07995</name>
</gene>
<dbReference type="Pfam" id="PF02534">
    <property type="entry name" value="T4SS-DNA_transf"/>
    <property type="match status" value="1"/>
</dbReference>